<dbReference type="GO" id="GO:0003677">
    <property type="term" value="F:DNA binding"/>
    <property type="evidence" value="ECO:0007669"/>
    <property type="project" value="UniProtKB-KW"/>
</dbReference>
<accession>A0A413S3P0</accession>
<comment type="caution">
    <text evidence="2">The sequence shown here is derived from an EMBL/GenBank/DDBJ whole genome shotgun (WGS) entry which is preliminary data.</text>
</comment>
<dbReference type="InterPro" id="IPR038148">
    <property type="entry name" value="Tn1545/Tn916_Xis"/>
</dbReference>
<dbReference type="Pfam" id="PF12728">
    <property type="entry name" value="HTH_17"/>
    <property type="match status" value="1"/>
</dbReference>
<dbReference type="EMBL" id="QSFO01000003">
    <property type="protein sequence ID" value="RHA56243.1"/>
    <property type="molecule type" value="Genomic_DNA"/>
</dbReference>
<dbReference type="SUPFAM" id="SSF46955">
    <property type="entry name" value="Putative DNA-binding domain"/>
    <property type="match status" value="1"/>
</dbReference>
<evidence type="ECO:0000259" key="1">
    <source>
        <dbReference type="Pfam" id="PF12728"/>
    </source>
</evidence>
<dbReference type="InterPro" id="IPR010093">
    <property type="entry name" value="SinI_DNA-bd"/>
</dbReference>
<evidence type="ECO:0000313" key="2">
    <source>
        <dbReference type="EMBL" id="RHA56243.1"/>
    </source>
</evidence>
<name>A0A413S3P0_9FIRM</name>
<dbReference type="AlphaFoldDB" id="A0A413S3P0"/>
<dbReference type="InterPro" id="IPR041657">
    <property type="entry name" value="HTH_17"/>
</dbReference>
<protein>
    <submittedName>
        <fullName evidence="2">DNA-binding protein</fullName>
    </submittedName>
</protein>
<proteinExistence type="predicted"/>
<reference evidence="2 3" key="1">
    <citation type="submission" date="2018-08" db="EMBL/GenBank/DDBJ databases">
        <title>A genome reference for cultivated species of the human gut microbiota.</title>
        <authorList>
            <person name="Zou Y."/>
            <person name="Xue W."/>
            <person name="Luo G."/>
        </authorList>
    </citation>
    <scope>NUCLEOTIDE SEQUENCE [LARGE SCALE GENOMIC DNA]</scope>
    <source>
        <strain evidence="2 3">AM43-2</strain>
    </source>
</reference>
<organism evidence="2 3">
    <name type="scientific">Eubacterium ventriosum</name>
    <dbReference type="NCBI Taxonomy" id="39496"/>
    <lineage>
        <taxon>Bacteria</taxon>
        <taxon>Bacillati</taxon>
        <taxon>Bacillota</taxon>
        <taxon>Clostridia</taxon>
        <taxon>Eubacteriales</taxon>
        <taxon>Eubacteriaceae</taxon>
        <taxon>Eubacterium</taxon>
    </lineage>
</organism>
<gene>
    <name evidence="2" type="ORF">DW929_03925</name>
</gene>
<sequence>MQNAKLAYTVEEASKSTGIGKNTLRNLIEWKKIPVIKVGRKFLIKKDVLENFLSKNEGRDLRIRNDVEAIK</sequence>
<dbReference type="RefSeq" id="WP_021953575.1">
    <property type="nucleotide sequence ID" value="NZ_CATWJF010000010.1"/>
</dbReference>
<dbReference type="InterPro" id="IPR009061">
    <property type="entry name" value="DNA-bd_dom_put_sf"/>
</dbReference>
<keyword evidence="2" id="KW-0238">DNA-binding</keyword>
<dbReference type="NCBIfam" id="TIGR01764">
    <property type="entry name" value="excise"/>
    <property type="match status" value="1"/>
</dbReference>
<dbReference type="Proteomes" id="UP000284598">
    <property type="component" value="Unassembled WGS sequence"/>
</dbReference>
<evidence type="ECO:0000313" key="3">
    <source>
        <dbReference type="Proteomes" id="UP000284598"/>
    </source>
</evidence>
<feature type="domain" description="Helix-turn-helix" evidence="1">
    <location>
        <begin position="8"/>
        <end position="56"/>
    </location>
</feature>
<dbReference type="Gene3D" id="3.90.105.50">
    <property type="match status" value="1"/>
</dbReference>